<keyword evidence="1 4" id="KW-0489">Methyltransferase</keyword>
<dbReference type="CDD" id="cd02440">
    <property type="entry name" value="AdoMet_MTases"/>
    <property type="match status" value="1"/>
</dbReference>
<proteinExistence type="predicted"/>
<dbReference type="InterPro" id="IPR008854">
    <property type="entry name" value="TPMT"/>
</dbReference>
<dbReference type="InterPro" id="IPR029063">
    <property type="entry name" value="SAM-dependent_MTases_sf"/>
</dbReference>
<dbReference type="Gene3D" id="3.40.50.150">
    <property type="entry name" value="Vaccinia Virus protein VP39"/>
    <property type="match status" value="1"/>
</dbReference>
<dbReference type="SUPFAM" id="SSF53335">
    <property type="entry name" value="S-adenosyl-L-methionine-dependent methyltransferases"/>
    <property type="match status" value="1"/>
</dbReference>
<evidence type="ECO:0000256" key="2">
    <source>
        <dbReference type="ARBA" id="ARBA00022679"/>
    </source>
</evidence>
<name>A0ABU5TU93_9CYAN</name>
<dbReference type="GO" id="GO:0008168">
    <property type="term" value="F:methyltransferase activity"/>
    <property type="evidence" value="ECO:0007669"/>
    <property type="project" value="UniProtKB-KW"/>
</dbReference>
<evidence type="ECO:0000313" key="5">
    <source>
        <dbReference type="Proteomes" id="UP001301728"/>
    </source>
</evidence>
<evidence type="ECO:0000256" key="1">
    <source>
        <dbReference type="ARBA" id="ARBA00022603"/>
    </source>
</evidence>
<keyword evidence="3" id="KW-0949">S-adenosyl-L-methionine</keyword>
<dbReference type="PROSITE" id="PS51585">
    <property type="entry name" value="SAM_MT_TPMT"/>
    <property type="match status" value="1"/>
</dbReference>
<gene>
    <name evidence="4" type="ORF">VB854_01360</name>
</gene>
<protein>
    <submittedName>
        <fullName evidence="4">Class I SAM-dependent methyltransferase</fullName>
        <ecNumber evidence="4">2.1.-.-</ecNumber>
    </submittedName>
</protein>
<accession>A0ABU5TU93</accession>
<comment type="caution">
    <text evidence="4">The sequence shown here is derived from an EMBL/GenBank/DDBJ whole genome shotgun (WGS) entry which is preliminary data.</text>
</comment>
<dbReference type="PANTHER" id="PTHR10259:SF11">
    <property type="entry name" value="THIOPURINE S-METHYLTRANSFERASE"/>
    <property type="match status" value="1"/>
</dbReference>
<reference evidence="4 5" key="1">
    <citation type="submission" date="2023-12" db="EMBL/GenBank/DDBJ databases">
        <title>Baltic Sea Cyanobacteria.</title>
        <authorList>
            <person name="Delbaje E."/>
            <person name="Fewer D.P."/>
            <person name="Shishido T.K."/>
        </authorList>
    </citation>
    <scope>NUCLEOTIDE SEQUENCE [LARGE SCALE GENOMIC DNA]</scope>
    <source>
        <strain evidence="4 5">CCNP 1315</strain>
    </source>
</reference>
<organism evidence="4 5">
    <name type="scientific">Limnoraphis robusta CCNP1315</name>
    <dbReference type="NCBI Taxonomy" id="3110306"/>
    <lineage>
        <taxon>Bacteria</taxon>
        <taxon>Bacillati</taxon>
        <taxon>Cyanobacteriota</taxon>
        <taxon>Cyanophyceae</taxon>
        <taxon>Oscillatoriophycideae</taxon>
        <taxon>Oscillatoriales</taxon>
        <taxon>Sirenicapillariaceae</taxon>
        <taxon>Limnoraphis</taxon>
    </lineage>
</organism>
<evidence type="ECO:0000256" key="3">
    <source>
        <dbReference type="ARBA" id="ARBA00022691"/>
    </source>
</evidence>
<dbReference type="GO" id="GO:0032259">
    <property type="term" value="P:methylation"/>
    <property type="evidence" value="ECO:0007669"/>
    <property type="project" value="UniProtKB-KW"/>
</dbReference>
<keyword evidence="2 4" id="KW-0808">Transferase</keyword>
<dbReference type="Proteomes" id="UP001301728">
    <property type="component" value="Unassembled WGS sequence"/>
</dbReference>
<dbReference type="PANTHER" id="PTHR10259">
    <property type="entry name" value="THIOPURINE S-METHYLTRANSFERASE"/>
    <property type="match status" value="1"/>
</dbReference>
<dbReference type="Pfam" id="PF05724">
    <property type="entry name" value="TPMT"/>
    <property type="match status" value="1"/>
</dbReference>
<evidence type="ECO:0000313" key="4">
    <source>
        <dbReference type="EMBL" id="MEA5517588.1"/>
    </source>
</evidence>
<sequence>MSENNLEALRNKIVSLATESLKNNDATGWFETVYTDAEGDTSQVPWARSQPHPYLQDWLGKYPPKTDGKTAIVIGCGLGDDAEALAKLGFKVTAFDISPTAISWCHQRFPDSEVNYFVGDLFNLDSSLQHSFDFVFECRTIQALPLNMRSDSIQAISSLVAENGTLIVITRYRDSENEPDGPPWPLSEGELSQFKQLGLEEIRRDRFIEEDKPGVVQFRLQYQRL</sequence>
<dbReference type="EMBL" id="JAYGHT010000002">
    <property type="protein sequence ID" value="MEA5517588.1"/>
    <property type="molecule type" value="Genomic_DNA"/>
</dbReference>
<dbReference type="RefSeq" id="WP_323218534.1">
    <property type="nucleotide sequence ID" value="NZ_JAYGHT010000002.1"/>
</dbReference>
<dbReference type="EC" id="2.1.-.-" evidence="4"/>
<keyword evidence="5" id="KW-1185">Reference proteome</keyword>